<dbReference type="GO" id="GO:0089701">
    <property type="term" value="C:U2AF complex"/>
    <property type="evidence" value="ECO:0007669"/>
    <property type="project" value="InterPro"/>
</dbReference>
<dbReference type="OrthoDB" id="75923at2759"/>
<evidence type="ECO:0000256" key="5">
    <source>
        <dbReference type="ARBA" id="ARBA00022884"/>
    </source>
</evidence>
<proteinExistence type="predicted"/>
<reference evidence="12" key="2">
    <citation type="submission" date="2025-08" db="UniProtKB">
        <authorList>
            <consortium name="RefSeq"/>
        </authorList>
    </citation>
    <scope>IDENTIFICATION</scope>
    <source>
        <strain evidence="12">14028-0561.14</strain>
        <tissue evidence="12">Whole fly</tissue>
    </source>
</reference>
<evidence type="ECO:0000256" key="8">
    <source>
        <dbReference type="SAM" id="MobiDB-lite"/>
    </source>
</evidence>
<reference evidence="11" key="1">
    <citation type="submission" date="2025-05" db="UniProtKB">
        <authorList>
            <consortium name="RefSeq"/>
        </authorList>
    </citation>
    <scope>NUCLEOTIDE SEQUENCE [LARGE SCALE GENOMIC DNA]</scope>
    <source>
        <strain evidence="11">14028-0561.14</strain>
    </source>
</reference>
<keyword evidence="3 7" id="KW-0863">Zinc-finger</keyword>
<accession>A0A6P4IUE4</accession>
<dbReference type="InterPro" id="IPR012677">
    <property type="entry name" value="Nucleotide-bd_a/b_plait_sf"/>
</dbReference>
<dbReference type="PRINTS" id="PR01848">
    <property type="entry name" value="U2AUXFACTOR"/>
</dbReference>
<dbReference type="PROSITE" id="PS50103">
    <property type="entry name" value="ZF_C3H1"/>
    <property type="match status" value="1"/>
</dbReference>
<protein>
    <submittedName>
        <fullName evidence="12">U2 small nuclear ribonucleoprotein auxiliary factor 35 kDa subunit-related protein 2</fullName>
    </submittedName>
</protein>
<evidence type="ECO:0000259" key="10">
    <source>
        <dbReference type="PROSITE" id="PS50103"/>
    </source>
</evidence>
<evidence type="ECO:0000256" key="2">
    <source>
        <dbReference type="ARBA" id="ARBA00022737"/>
    </source>
</evidence>
<gene>
    <name evidence="12" type="primary">LOC108077274</name>
</gene>
<feature type="region of interest" description="Disordered" evidence="8">
    <location>
        <begin position="346"/>
        <end position="453"/>
    </location>
</feature>
<dbReference type="InterPro" id="IPR035979">
    <property type="entry name" value="RBD_domain_sf"/>
</dbReference>
<dbReference type="GeneID" id="108077274"/>
<feature type="region of interest" description="Disordered" evidence="8">
    <location>
        <begin position="103"/>
        <end position="122"/>
    </location>
</feature>
<evidence type="ECO:0000313" key="11">
    <source>
        <dbReference type="Proteomes" id="UP001652661"/>
    </source>
</evidence>
<keyword evidence="12" id="KW-0687">Ribonucleoprotein</keyword>
<organism evidence="11 12">
    <name type="scientific">Drosophila kikkawai</name>
    <name type="common">Fruit fly</name>
    <dbReference type="NCBI Taxonomy" id="30033"/>
    <lineage>
        <taxon>Eukaryota</taxon>
        <taxon>Metazoa</taxon>
        <taxon>Ecdysozoa</taxon>
        <taxon>Arthropoda</taxon>
        <taxon>Hexapoda</taxon>
        <taxon>Insecta</taxon>
        <taxon>Pterygota</taxon>
        <taxon>Neoptera</taxon>
        <taxon>Endopterygota</taxon>
        <taxon>Diptera</taxon>
        <taxon>Brachycera</taxon>
        <taxon>Muscomorpha</taxon>
        <taxon>Ephydroidea</taxon>
        <taxon>Drosophilidae</taxon>
        <taxon>Drosophila</taxon>
        <taxon>Sophophora</taxon>
    </lineage>
</organism>
<dbReference type="GO" id="GO:1990904">
    <property type="term" value="C:ribonucleoprotein complex"/>
    <property type="evidence" value="ECO:0007669"/>
    <property type="project" value="UniProtKB-KW"/>
</dbReference>
<dbReference type="Gene3D" id="3.30.70.330">
    <property type="match status" value="1"/>
</dbReference>
<feature type="region of interest" description="Disordered" evidence="8">
    <location>
        <begin position="1"/>
        <end position="38"/>
    </location>
</feature>
<dbReference type="GO" id="GO:0003723">
    <property type="term" value="F:RNA binding"/>
    <property type="evidence" value="ECO:0007669"/>
    <property type="project" value="UniProtKB-UniRule"/>
</dbReference>
<dbReference type="Gene3D" id="2.30.30.1190">
    <property type="match status" value="1"/>
</dbReference>
<feature type="domain" description="C3H1-type" evidence="10">
    <location>
        <begin position="165"/>
        <end position="192"/>
    </location>
</feature>
<dbReference type="GO" id="GO:0008270">
    <property type="term" value="F:zinc ion binding"/>
    <property type="evidence" value="ECO:0007669"/>
    <property type="project" value="UniProtKB-KW"/>
</dbReference>
<name>A0A6P4IUE4_DROKI</name>
<dbReference type="InterPro" id="IPR009145">
    <property type="entry name" value="U2AF_small"/>
</dbReference>
<evidence type="ECO:0000256" key="7">
    <source>
        <dbReference type="PROSITE-ProRule" id="PRU00723"/>
    </source>
</evidence>
<dbReference type="SMART" id="SM00356">
    <property type="entry name" value="ZnF_C3H1"/>
    <property type="match status" value="2"/>
</dbReference>
<dbReference type="InterPro" id="IPR000504">
    <property type="entry name" value="RRM_dom"/>
</dbReference>
<keyword evidence="2" id="KW-0677">Repeat</keyword>
<dbReference type="SUPFAM" id="SSF90229">
    <property type="entry name" value="CCCH zinc finger"/>
    <property type="match status" value="1"/>
</dbReference>
<dbReference type="InterPro" id="IPR036855">
    <property type="entry name" value="Znf_CCCH_sf"/>
</dbReference>
<dbReference type="Pfam" id="PF00076">
    <property type="entry name" value="RRM_1"/>
    <property type="match status" value="1"/>
</dbReference>
<dbReference type="PANTHER" id="PTHR12620">
    <property type="entry name" value="U2 SNRNP AUXILIARY FACTOR, SMALL SUBUNIT"/>
    <property type="match status" value="1"/>
</dbReference>
<feature type="compositionally biased region" description="Basic residues" evidence="8">
    <location>
        <begin position="432"/>
        <end position="445"/>
    </location>
</feature>
<evidence type="ECO:0000256" key="1">
    <source>
        <dbReference type="ARBA" id="ARBA00022723"/>
    </source>
</evidence>
<feature type="compositionally biased region" description="Basic residues" evidence="8">
    <location>
        <begin position="1"/>
        <end position="22"/>
    </location>
</feature>
<evidence type="ECO:0000259" key="9">
    <source>
        <dbReference type="PROSITE" id="PS50102"/>
    </source>
</evidence>
<dbReference type="SUPFAM" id="SSF54928">
    <property type="entry name" value="RNA-binding domain, RBD"/>
    <property type="match status" value="1"/>
</dbReference>
<dbReference type="AlphaFoldDB" id="A0A6P4IUE4"/>
<dbReference type="PROSITE" id="PS50102">
    <property type="entry name" value="RRM"/>
    <property type="match status" value="1"/>
</dbReference>
<feature type="compositionally biased region" description="Basic and acidic residues" evidence="8">
    <location>
        <begin position="389"/>
        <end position="431"/>
    </location>
</feature>
<evidence type="ECO:0000313" key="12">
    <source>
        <dbReference type="RefSeq" id="XP_017026033.1"/>
    </source>
</evidence>
<dbReference type="Proteomes" id="UP001652661">
    <property type="component" value="Chromosome 2L"/>
</dbReference>
<feature type="zinc finger region" description="C3H1-type" evidence="7">
    <location>
        <begin position="165"/>
        <end position="192"/>
    </location>
</feature>
<evidence type="ECO:0000256" key="3">
    <source>
        <dbReference type="ARBA" id="ARBA00022771"/>
    </source>
</evidence>
<keyword evidence="1 7" id="KW-0479">Metal-binding</keyword>
<dbReference type="OMA" id="RKCPKGN"/>
<keyword evidence="5 6" id="KW-0694">RNA-binding</keyword>
<feature type="compositionally biased region" description="Basic and acidic residues" evidence="8">
    <location>
        <begin position="23"/>
        <end position="38"/>
    </location>
</feature>
<dbReference type="InterPro" id="IPR000571">
    <property type="entry name" value="Znf_CCCH"/>
</dbReference>
<evidence type="ECO:0000256" key="4">
    <source>
        <dbReference type="ARBA" id="ARBA00022833"/>
    </source>
</evidence>
<feature type="domain" description="RRM" evidence="9">
    <location>
        <begin position="216"/>
        <end position="305"/>
    </location>
</feature>
<keyword evidence="11" id="KW-1185">Reference proteome</keyword>
<keyword evidence="4 7" id="KW-0862">Zinc</keyword>
<sequence>MPGKRARRKLTKKKQRQRRRQKAAKERDKQEEEAENLRLADPEYQKCLIRQEKLEEFQRQAEEREQQEAERAWLHREAIAQQQFRIDEARRRQKQEEVERLQQEQARERLKREESLRKQREEHLQRTAKAAAEFEAMMQSMEEYLNDPSIEQPPQHLLRVMETHPDERPCEFYSRTNCCRYGHSCTFNHRRPMLSRILLIRHFFSHSLLQGQRTKRNEYSGADEELELTEQDMRHDYDEFFADAVEELQKFGTIVNFRTVRNTLEHLRGHVFVEYTDERSALRAFTNLQGRYYACKRLNVEFSNLKTWRGAVCGLSLTRICPKGNQCGYLHLFRNKDNLFNTELEYTTGPKSKRNSSQTPKAKTPSWDDPLEHGRNWRWSESPEPQQDNSKEYKTRRGLDDTSKHQTRSRSDRDSKRSNSKRDRSSSDSHRREHHRSNGHKHSRSHSQSLDHR</sequence>
<dbReference type="RefSeq" id="XP_017026033.1">
    <property type="nucleotide sequence ID" value="XM_017170544.2"/>
</dbReference>
<evidence type="ECO:0000256" key="6">
    <source>
        <dbReference type="PROSITE-ProRule" id="PRU00176"/>
    </source>
</evidence>
<dbReference type="GO" id="GO:0000398">
    <property type="term" value="P:mRNA splicing, via spliceosome"/>
    <property type="evidence" value="ECO:0007669"/>
    <property type="project" value="InterPro"/>
</dbReference>